<dbReference type="CDD" id="cd00174">
    <property type="entry name" value="SH3"/>
    <property type="match status" value="2"/>
</dbReference>
<comment type="caution">
    <text evidence="8">The sequence shown here is derived from an EMBL/GenBank/DDBJ whole genome shotgun (WGS) entry which is preliminary data.</text>
</comment>
<feature type="compositionally biased region" description="Basic and acidic residues" evidence="5">
    <location>
        <begin position="414"/>
        <end position="429"/>
    </location>
</feature>
<keyword evidence="9" id="KW-1185">Reference proteome</keyword>
<dbReference type="Pfam" id="PF00621">
    <property type="entry name" value="RhoGEF"/>
    <property type="match status" value="1"/>
</dbReference>
<dbReference type="GO" id="GO:0005737">
    <property type="term" value="C:cytoplasm"/>
    <property type="evidence" value="ECO:0007669"/>
    <property type="project" value="UniProtKB-SubCell"/>
</dbReference>
<dbReference type="OrthoDB" id="1716625at2759"/>
<dbReference type="InterPro" id="IPR000219">
    <property type="entry name" value="DH_dom"/>
</dbReference>
<dbReference type="EMBL" id="JABAYA010000040">
    <property type="protein sequence ID" value="KAF7728302.1"/>
    <property type="molecule type" value="Genomic_DNA"/>
</dbReference>
<comment type="subcellular location">
    <subcellularLocation>
        <location evidence="1">Cytoplasm</location>
    </subcellularLocation>
</comment>
<dbReference type="SUPFAM" id="SSF50044">
    <property type="entry name" value="SH3-domain"/>
    <property type="match status" value="2"/>
</dbReference>
<feature type="region of interest" description="Disordered" evidence="5">
    <location>
        <begin position="339"/>
        <end position="362"/>
    </location>
</feature>
<feature type="region of interest" description="Disordered" evidence="5">
    <location>
        <begin position="451"/>
        <end position="580"/>
    </location>
</feature>
<feature type="region of interest" description="Disordered" evidence="5">
    <location>
        <begin position="390"/>
        <end position="429"/>
    </location>
</feature>
<dbReference type="Pfam" id="PF16652">
    <property type="entry name" value="PH_13"/>
    <property type="match status" value="1"/>
</dbReference>
<dbReference type="PROSITE" id="PS50002">
    <property type="entry name" value="SH3"/>
    <property type="match status" value="2"/>
</dbReference>
<dbReference type="InterPro" id="IPR036028">
    <property type="entry name" value="SH3-like_dom_sf"/>
</dbReference>
<evidence type="ECO:0000256" key="3">
    <source>
        <dbReference type="ARBA" id="ARBA00022490"/>
    </source>
</evidence>
<reference evidence="8" key="1">
    <citation type="submission" date="2020-01" db="EMBL/GenBank/DDBJ databases">
        <title>Genome Sequencing of Three Apophysomyces-Like Fungal Strains Confirms a Novel Fungal Genus in the Mucoromycota with divergent Burkholderia-like Endosymbiotic Bacteria.</title>
        <authorList>
            <person name="Stajich J.E."/>
            <person name="Macias A.M."/>
            <person name="Carter-House D."/>
            <person name="Lovett B."/>
            <person name="Kasson L.R."/>
            <person name="Berry K."/>
            <person name="Grigoriev I."/>
            <person name="Chang Y."/>
            <person name="Spatafora J."/>
            <person name="Kasson M.T."/>
        </authorList>
    </citation>
    <scope>NUCLEOTIDE SEQUENCE</scope>
    <source>
        <strain evidence="8">NRRL A-21654</strain>
    </source>
</reference>
<dbReference type="GO" id="GO:0035556">
    <property type="term" value="P:intracellular signal transduction"/>
    <property type="evidence" value="ECO:0007669"/>
    <property type="project" value="InterPro"/>
</dbReference>
<gene>
    <name evidence="8" type="ORF">EC973_006477</name>
</gene>
<feature type="compositionally biased region" description="Basic and acidic residues" evidence="5">
    <location>
        <begin position="451"/>
        <end position="481"/>
    </location>
</feature>
<dbReference type="CDD" id="cd00160">
    <property type="entry name" value="RhoGEF"/>
    <property type="match status" value="1"/>
</dbReference>
<feature type="region of interest" description="Disordered" evidence="5">
    <location>
        <begin position="79"/>
        <end position="98"/>
    </location>
</feature>
<dbReference type="PROSITE" id="PS50010">
    <property type="entry name" value="DH_2"/>
    <property type="match status" value="1"/>
</dbReference>
<dbReference type="Gene3D" id="2.30.30.40">
    <property type="entry name" value="SH3 Domains"/>
    <property type="match status" value="2"/>
</dbReference>
<proteinExistence type="predicted"/>
<dbReference type="InterPro" id="IPR001849">
    <property type="entry name" value="PH_domain"/>
</dbReference>
<dbReference type="SMART" id="SM00326">
    <property type="entry name" value="SH3"/>
    <property type="match status" value="2"/>
</dbReference>
<dbReference type="Gene3D" id="2.30.29.30">
    <property type="entry name" value="Pleckstrin-homology domain (PH domain)/Phosphotyrosine-binding domain (PTB)"/>
    <property type="match status" value="1"/>
</dbReference>
<dbReference type="InterPro" id="IPR035899">
    <property type="entry name" value="DBL_dom_sf"/>
</dbReference>
<feature type="region of interest" description="Disordered" evidence="5">
    <location>
        <begin position="826"/>
        <end position="861"/>
    </location>
</feature>
<evidence type="ECO:0000256" key="1">
    <source>
        <dbReference type="ARBA" id="ARBA00004496"/>
    </source>
</evidence>
<dbReference type="PROSITE" id="PS00741">
    <property type="entry name" value="DH_1"/>
    <property type="match status" value="1"/>
</dbReference>
<evidence type="ECO:0000259" key="6">
    <source>
        <dbReference type="PROSITE" id="PS50002"/>
    </source>
</evidence>
<protein>
    <submittedName>
        <fullName evidence="8">Uncharacterized protein</fullName>
    </submittedName>
</protein>
<dbReference type="Gene3D" id="1.20.900.10">
    <property type="entry name" value="Dbl homology (DH) domain"/>
    <property type="match status" value="1"/>
</dbReference>
<dbReference type="GO" id="GO:0005085">
    <property type="term" value="F:guanyl-nucleotide exchange factor activity"/>
    <property type="evidence" value="ECO:0007669"/>
    <property type="project" value="InterPro"/>
</dbReference>
<dbReference type="InterPro" id="IPR001331">
    <property type="entry name" value="GDS_CDC24_CS"/>
</dbReference>
<name>A0A8H7ERQ3_9FUNG</name>
<evidence type="ECO:0000256" key="5">
    <source>
        <dbReference type="SAM" id="MobiDB-lite"/>
    </source>
</evidence>
<dbReference type="SMART" id="SM00325">
    <property type="entry name" value="RhoGEF"/>
    <property type="match status" value="1"/>
</dbReference>
<dbReference type="InterPro" id="IPR011993">
    <property type="entry name" value="PH-like_dom_sf"/>
</dbReference>
<evidence type="ECO:0000259" key="7">
    <source>
        <dbReference type="PROSITE" id="PS50010"/>
    </source>
</evidence>
<dbReference type="Pfam" id="PF00018">
    <property type="entry name" value="SH3_1"/>
    <property type="match status" value="2"/>
</dbReference>
<dbReference type="InterPro" id="IPR001452">
    <property type="entry name" value="SH3_domain"/>
</dbReference>
<evidence type="ECO:0000313" key="8">
    <source>
        <dbReference type="EMBL" id="KAF7728302.1"/>
    </source>
</evidence>
<dbReference type="Proteomes" id="UP000605846">
    <property type="component" value="Unassembled WGS sequence"/>
</dbReference>
<dbReference type="InterPro" id="IPR051480">
    <property type="entry name" value="Endocytic_GEF_Adapter"/>
</dbReference>
<dbReference type="SUPFAM" id="SSF50729">
    <property type="entry name" value="PH domain-like"/>
    <property type="match status" value="1"/>
</dbReference>
<evidence type="ECO:0000256" key="2">
    <source>
        <dbReference type="ARBA" id="ARBA00022443"/>
    </source>
</evidence>
<evidence type="ECO:0000256" key="4">
    <source>
        <dbReference type="PROSITE-ProRule" id="PRU00192"/>
    </source>
</evidence>
<dbReference type="PANTHER" id="PTHR46006:SF6">
    <property type="entry name" value="INTERSECTIN-2 ISOFORM X1"/>
    <property type="match status" value="1"/>
</dbReference>
<dbReference type="PANTHER" id="PTHR46006">
    <property type="entry name" value="RHO GUANINE NUCLEOTIDE EXCHANGE FACTOR AT 64C, ISOFORM A"/>
    <property type="match status" value="1"/>
</dbReference>
<keyword evidence="3" id="KW-0963">Cytoplasm</keyword>
<keyword evidence="2 4" id="KW-0728">SH3 domain</keyword>
<evidence type="ECO:0000313" key="9">
    <source>
        <dbReference type="Proteomes" id="UP000605846"/>
    </source>
</evidence>
<dbReference type="SUPFAM" id="SSF48065">
    <property type="entry name" value="DBL homology domain (DH-domain)"/>
    <property type="match status" value="1"/>
</dbReference>
<dbReference type="GO" id="GO:0035025">
    <property type="term" value="P:positive regulation of Rho protein signal transduction"/>
    <property type="evidence" value="ECO:0007669"/>
    <property type="project" value="TreeGrafter"/>
</dbReference>
<feature type="compositionally biased region" description="Polar residues" evidence="5">
    <location>
        <begin position="82"/>
        <end position="98"/>
    </location>
</feature>
<organism evidence="8 9">
    <name type="scientific">Apophysomyces ossiformis</name>
    <dbReference type="NCBI Taxonomy" id="679940"/>
    <lineage>
        <taxon>Eukaryota</taxon>
        <taxon>Fungi</taxon>
        <taxon>Fungi incertae sedis</taxon>
        <taxon>Mucoromycota</taxon>
        <taxon>Mucoromycotina</taxon>
        <taxon>Mucoromycetes</taxon>
        <taxon>Mucorales</taxon>
        <taxon>Mucorineae</taxon>
        <taxon>Mucoraceae</taxon>
        <taxon>Apophysomyces</taxon>
    </lineage>
</organism>
<feature type="domain" description="SH3" evidence="6">
    <location>
        <begin position="692"/>
        <end position="753"/>
    </location>
</feature>
<sequence length="1171" mass="135552">MVYGISGTSTSSWNDTEREKSSNAFIGSDDFQLDRTEWLRKSIREQKILLDALEGNNQAEHSSLDDLKSRIRAISRQLKGHGSSSSTIGPGSQQRSSPQLWTRYKLNLQSLEDIADQSRTFKKEVDYILNTGVKSTYSKLLAETARLNQSQIELARLRTGNASFRPYVQTLNTRPNYSTDNDNEIIDEVDRECKQRLSEIDQKMSHIDQIEKELRMIMEQELSWIDGEIEHGRKELRDRQMFEQGLFVSDTLARFIDLLDAPDNDINLSHGRFDSPSRSASAPMLSAPTINISKDVCAPPPIPTSQRPGSPRSAADIKAEAQRRIDERRKLFINKYSQHASNDIKRSASSENNDISEDERVAQEKLRRAEAEARERLVTMREKRLLMRQQEMQAEEKRKRAAAEAAAAAEAEMLEEKRRKQIEGDERQERIRKAEAELAERLRQKRQEQLEQLEKEKEEEEKRERELARKKEEEEILAEKNRQHRARLAAEKAARERRLRQEEIERQQREIEEARRKEEIRRQEWQAAEDRKREALEREKEEKEREEAAKVEEDQRKQREEAARIQEEQHRKQREDETRNRIFRAEGAISLNEQAETDGSVSSGFKNDEATAGTSGYGVDIEDEVDFCTIYRVKTLYEYRGIREDDLSFSEDEIIKAHPSKDSSSDWWYGTSLSTNLVGFFPRTYVEVIEEAFRVRTLYEFKKTREDDLGFGENEIIVVQPFQDEDSDWWYGCNEDTYEYGYFPKSYAKIIEAGSARVDRDSAGTKHAVTDGSSPMWITPSARSTSESNLLAVSDTDLPRGLSAPNTPVMKKTTLGMNKIELNRRRRAASNASTGTIGTPNLVLSHPRPESPALTTWSSTMDEHELSAIPPEERTRQEAIYELISSERTYLRDLQMIVNIFYVDSGKYLSQKEQDVIFANVDDLLLCNTALLSDLEARQRETANVVDNIGDIFLKHAESLKCYSLYCRNQSFASRFLQRKREEDQWFEVFLKTAQTRPECRSLDLSHFLLEPMQRITRYPLLLRQILKSTPKKHPDYGLVRSALAGAERVLDDVNEETRRYENRQKMNELSRILDMGNHGRLDVRGREFVMEGVLFKTKSGRKLHGYLFNDTLILAEALKGLSPEGYLYKLYREPMNIEDVSIRQQQTMTLKSSFGNNSGILQYYMGIYGA</sequence>
<feature type="region of interest" description="Disordered" evidence="5">
    <location>
        <begin position="293"/>
        <end position="321"/>
    </location>
</feature>
<feature type="domain" description="DH" evidence="7">
    <location>
        <begin position="875"/>
        <end position="1057"/>
    </location>
</feature>
<feature type="domain" description="SH3" evidence="6">
    <location>
        <begin position="628"/>
        <end position="691"/>
    </location>
</feature>
<accession>A0A8H7ERQ3</accession>
<feature type="compositionally biased region" description="Basic and acidic residues" evidence="5">
    <location>
        <begin position="488"/>
        <end position="580"/>
    </location>
</feature>
<dbReference type="AlphaFoldDB" id="A0A8H7ERQ3"/>